<evidence type="ECO:0000256" key="1">
    <source>
        <dbReference type="SAM" id="MobiDB-lite"/>
    </source>
</evidence>
<feature type="compositionally biased region" description="Polar residues" evidence="1">
    <location>
        <begin position="32"/>
        <end position="44"/>
    </location>
</feature>
<comment type="caution">
    <text evidence="2">The sequence shown here is derived from an EMBL/GenBank/DDBJ whole genome shotgun (WGS) entry which is preliminary data.</text>
</comment>
<dbReference type="AlphaFoldDB" id="A0A420P9Q3"/>
<evidence type="ECO:0000313" key="3">
    <source>
        <dbReference type="Proteomes" id="UP000285860"/>
    </source>
</evidence>
<dbReference type="Proteomes" id="UP000285860">
    <property type="component" value="Unassembled WGS sequence"/>
</dbReference>
<sequence>MVEQMYQFQETALASEEDLNVVIILKDDLSPPQGNVSSTGTPRQEQLRAIKS</sequence>
<organism evidence="2 3">
    <name type="scientific">Fusarium oxysporum</name>
    <name type="common">Fusarium vascular wilt</name>
    <dbReference type="NCBI Taxonomy" id="5507"/>
    <lineage>
        <taxon>Eukaryota</taxon>
        <taxon>Fungi</taxon>
        <taxon>Dikarya</taxon>
        <taxon>Ascomycota</taxon>
        <taxon>Pezizomycotina</taxon>
        <taxon>Sordariomycetes</taxon>
        <taxon>Hypocreomycetidae</taxon>
        <taxon>Hypocreales</taxon>
        <taxon>Nectriaceae</taxon>
        <taxon>Fusarium</taxon>
        <taxon>Fusarium oxysporum species complex</taxon>
    </lineage>
</organism>
<proteinExistence type="predicted"/>
<dbReference type="EMBL" id="MRCY01000341">
    <property type="protein sequence ID" value="RKK89185.1"/>
    <property type="molecule type" value="Genomic_DNA"/>
</dbReference>
<gene>
    <name evidence="2" type="ORF">BFJ68_g16767</name>
</gene>
<reference evidence="2 3" key="1">
    <citation type="journal article" date="2018" name="Sci. Rep.">
        <title>Characterisation of pathogen-specific regions and novel effector candidates in Fusarium oxysporum f. sp. cepae.</title>
        <authorList>
            <person name="Armitage A.D."/>
            <person name="Taylor A."/>
            <person name="Sobczyk M.K."/>
            <person name="Baxter L."/>
            <person name="Greenfield B.P."/>
            <person name="Bates H.J."/>
            <person name="Wilson F."/>
            <person name="Jackson A.C."/>
            <person name="Ott S."/>
            <person name="Harrison R.J."/>
            <person name="Clarkson J.P."/>
        </authorList>
    </citation>
    <scope>NUCLEOTIDE SEQUENCE [LARGE SCALE GENOMIC DNA]</scope>
    <source>
        <strain evidence="2 3">Fo_A28</strain>
    </source>
</reference>
<accession>A0A420P9Q3</accession>
<evidence type="ECO:0000313" key="2">
    <source>
        <dbReference type="EMBL" id="RKK89185.1"/>
    </source>
</evidence>
<protein>
    <submittedName>
        <fullName evidence="2">Uncharacterized protein</fullName>
    </submittedName>
</protein>
<name>A0A420P9Q3_FUSOX</name>
<feature type="region of interest" description="Disordered" evidence="1">
    <location>
        <begin position="30"/>
        <end position="52"/>
    </location>
</feature>